<comment type="caution">
    <text evidence="1">The sequence shown here is derived from an EMBL/GenBank/DDBJ whole genome shotgun (WGS) entry which is preliminary data.</text>
</comment>
<organism evidence="1">
    <name type="scientific">Bradyrhizobium septentrionale</name>
    <dbReference type="NCBI Taxonomy" id="1404411"/>
    <lineage>
        <taxon>Bacteria</taxon>
        <taxon>Pseudomonadati</taxon>
        <taxon>Pseudomonadota</taxon>
        <taxon>Alphaproteobacteria</taxon>
        <taxon>Hyphomicrobiales</taxon>
        <taxon>Nitrobacteraceae</taxon>
        <taxon>Bradyrhizobium</taxon>
    </lineage>
</organism>
<protein>
    <submittedName>
        <fullName evidence="1">Uncharacterized protein</fullName>
    </submittedName>
</protein>
<name>A0A973W043_9BRAD</name>
<evidence type="ECO:0000313" key="1">
    <source>
        <dbReference type="EMBL" id="NVI44911.1"/>
    </source>
</evidence>
<sequence>MKRLKLGMATDKAASLVSDDGVITLACEDARDVAMSIARAVNHHDALVAALTPFRSREMGNALVHMIDYREPNSEAAQARLIQLVAMIDVILDSAEAEEDEPDAAS</sequence>
<proteinExistence type="predicted"/>
<dbReference type="RefSeq" id="WP_166204335.1">
    <property type="nucleotide sequence ID" value="NZ_CP088285.1"/>
</dbReference>
<reference evidence="1" key="1">
    <citation type="submission" date="2020-06" db="EMBL/GenBank/DDBJ databases">
        <title>Whole Genome Sequence of Bradyrhizobium sp. Strain 1S1.</title>
        <authorList>
            <person name="Bromfield E.S.P."/>
            <person name="Cloutier S."/>
        </authorList>
    </citation>
    <scope>NUCLEOTIDE SEQUENCE [LARGE SCALE GENOMIC DNA]</scope>
    <source>
        <strain evidence="1">1S1</strain>
    </source>
</reference>
<accession>A0A973W043</accession>
<gene>
    <name evidence="1" type="ORF">HAP48_018540</name>
</gene>
<dbReference type="EMBL" id="JAAOLE020000001">
    <property type="protein sequence ID" value="NVI44911.1"/>
    <property type="molecule type" value="Genomic_DNA"/>
</dbReference>
<dbReference type="AlphaFoldDB" id="A0A973W043"/>